<feature type="signal peptide" evidence="2">
    <location>
        <begin position="1"/>
        <end position="26"/>
    </location>
</feature>
<gene>
    <name evidence="3" type="ORF">LGH74_22590</name>
</gene>
<evidence type="ECO:0008006" key="5">
    <source>
        <dbReference type="Google" id="ProtNLM"/>
    </source>
</evidence>
<keyword evidence="2" id="KW-0732">Signal</keyword>
<feature type="region of interest" description="Disordered" evidence="1">
    <location>
        <begin position="130"/>
        <end position="152"/>
    </location>
</feature>
<name>A0ABS8AYE0_9BACT</name>
<dbReference type="EMBL" id="JAJADR010000011">
    <property type="protein sequence ID" value="MCB2410793.1"/>
    <property type="molecule type" value="Genomic_DNA"/>
</dbReference>
<keyword evidence="4" id="KW-1185">Reference proteome</keyword>
<accession>A0ABS8AYE0</accession>
<protein>
    <recommendedName>
        <fullName evidence="5">Lipocalin-like domain-containing protein</fullName>
    </recommendedName>
</protein>
<feature type="chain" id="PRO_5045404296" description="Lipocalin-like domain-containing protein" evidence="2">
    <location>
        <begin position="27"/>
        <end position="152"/>
    </location>
</feature>
<sequence length="152" mass="16384">MKNFLQNASATFTIVLLLAGSTSLQAQNRIDGTNLVQQGNGAYVQKTDRALCIGNSLLGIPSIPANGCVNMTQEKFMFTPSGHAMAVWTATLPEAQRPAQRVVFNSTWTETNSDGVTRTYTNVTVTEPNGSVKLTMNDKENGKGKMKAKGKK</sequence>
<proteinExistence type="predicted"/>
<evidence type="ECO:0000256" key="2">
    <source>
        <dbReference type="SAM" id="SignalP"/>
    </source>
</evidence>
<dbReference type="Proteomes" id="UP001165296">
    <property type="component" value="Unassembled WGS sequence"/>
</dbReference>
<evidence type="ECO:0000313" key="4">
    <source>
        <dbReference type="Proteomes" id="UP001165296"/>
    </source>
</evidence>
<evidence type="ECO:0000313" key="3">
    <source>
        <dbReference type="EMBL" id="MCB2410793.1"/>
    </source>
</evidence>
<comment type="caution">
    <text evidence="3">The sequence shown here is derived from an EMBL/GenBank/DDBJ whole genome shotgun (WGS) entry which is preliminary data.</text>
</comment>
<reference evidence="3" key="1">
    <citation type="submission" date="2021-10" db="EMBL/GenBank/DDBJ databases">
        <authorList>
            <person name="Dean J.D."/>
            <person name="Kim M.K."/>
            <person name="Newey C.N."/>
            <person name="Stoker T.S."/>
            <person name="Thompson D.W."/>
            <person name="Grose J.H."/>
        </authorList>
    </citation>
    <scope>NUCLEOTIDE SEQUENCE</scope>
    <source>
        <strain evidence="3">BT178</strain>
    </source>
</reference>
<evidence type="ECO:0000256" key="1">
    <source>
        <dbReference type="SAM" id="MobiDB-lite"/>
    </source>
</evidence>
<organism evidence="3 4">
    <name type="scientific">Hymenobacter lucidus</name>
    <dbReference type="NCBI Taxonomy" id="2880930"/>
    <lineage>
        <taxon>Bacteria</taxon>
        <taxon>Pseudomonadati</taxon>
        <taxon>Bacteroidota</taxon>
        <taxon>Cytophagia</taxon>
        <taxon>Cytophagales</taxon>
        <taxon>Hymenobacteraceae</taxon>
        <taxon>Hymenobacter</taxon>
    </lineage>
</organism>
<dbReference type="RefSeq" id="WP_226180040.1">
    <property type="nucleotide sequence ID" value="NZ_JAJADR010000011.1"/>
</dbReference>